<reference evidence="5 6" key="1">
    <citation type="journal article" date="2019" name="Int. J. Syst. Evol. Microbiol.">
        <title>The Global Catalogue of Microorganisms (GCM) 10K type strain sequencing project: providing services to taxonomists for standard genome sequencing and annotation.</title>
        <authorList>
            <consortium name="The Broad Institute Genomics Platform"/>
            <consortium name="The Broad Institute Genome Sequencing Center for Infectious Disease"/>
            <person name="Wu L."/>
            <person name="Ma J."/>
        </authorList>
    </citation>
    <scope>NUCLEOTIDE SEQUENCE [LARGE SCALE GENOMIC DNA]</scope>
    <source>
        <strain evidence="5 6">JCM 16083</strain>
    </source>
</reference>
<dbReference type="Gene3D" id="2.60.40.10">
    <property type="entry name" value="Immunoglobulins"/>
    <property type="match status" value="3"/>
</dbReference>
<evidence type="ECO:0000313" key="6">
    <source>
        <dbReference type="Proteomes" id="UP001501126"/>
    </source>
</evidence>
<gene>
    <name evidence="5" type="ORF">GCM10009118_31590</name>
</gene>
<dbReference type="InterPro" id="IPR003961">
    <property type="entry name" value="FN3_dom"/>
</dbReference>
<dbReference type="Pfam" id="PF18962">
    <property type="entry name" value="Por_Secre_tail"/>
    <property type="match status" value="1"/>
</dbReference>
<organism evidence="5 6">
    <name type="scientific">Wandonia haliotis</name>
    <dbReference type="NCBI Taxonomy" id="574963"/>
    <lineage>
        <taxon>Bacteria</taxon>
        <taxon>Pseudomonadati</taxon>
        <taxon>Bacteroidota</taxon>
        <taxon>Flavobacteriia</taxon>
        <taxon>Flavobacteriales</taxon>
        <taxon>Crocinitomicaceae</taxon>
        <taxon>Wandonia</taxon>
    </lineage>
</organism>
<dbReference type="InterPro" id="IPR011628">
    <property type="entry name" value="Cleaved_adhesin"/>
</dbReference>
<evidence type="ECO:0000259" key="4">
    <source>
        <dbReference type="PROSITE" id="PS50853"/>
    </source>
</evidence>
<dbReference type="InterPro" id="IPR013320">
    <property type="entry name" value="ConA-like_dom_sf"/>
</dbReference>
<evidence type="ECO:0000256" key="1">
    <source>
        <dbReference type="ARBA" id="ARBA00022729"/>
    </source>
</evidence>
<keyword evidence="6" id="KW-1185">Reference proteome</keyword>
<dbReference type="Gene3D" id="2.60.120.200">
    <property type="match status" value="2"/>
</dbReference>
<dbReference type="CDD" id="cd00063">
    <property type="entry name" value="FN3"/>
    <property type="match status" value="3"/>
</dbReference>
<dbReference type="SUPFAM" id="SSF49265">
    <property type="entry name" value="Fibronectin type III"/>
    <property type="match status" value="3"/>
</dbReference>
<comment type="caution">
    <text evidence="5">The sequence shown here is derived from an EMBL/GenBank/DDBJ whole genome shotgun (WGS) entry which is preliminary data.</text>
</comment>
<dbReference type="PROSITE" id="PS50853">
    <property type="entry name" value="FN3"/>
    <property type="match status" value="3"/>
</dbReference>
<feature type="chain" id="PRO_5045987065" description="T9SS type A sorting domain-containing protein" evidence="2">
    <location>
        <begin position="27"/>
        <end position="1168"/>
    </location>
</feature>
<dbReference type="Pfam" id="PF00041">
    <property type="entry name" value="fn3"/>
    <property type="match status" value="2"/>
</dbReference>
<feature type="domain" description="Fibronectin type-III" evidence="4">
    <location>
        <begin position="663"/>
        <end position="757"/>
    </location>
</feature>
<feature type="domain" description="Fibronectin type-III" evidence="4">
    <location>
        <begin position="434"/>
        <end position="527"/>
    </location>
</feature>
<dbReference type="InterPro" id="IPR026444">
    <property type="entry name" value="Secre_tail"/>
</dbReference>
<dbReference type="NCBIfam" id="TIGR04183">
    <property type="entry name" value="Por_Secre_tail"/>
    <property type="match status" value="1"/>
</dbReference>
<dbReference type="RefSeq" id="WP_343790235.1">
    <property type="nucleotide sequence ID" value="NZ_BAAAFH010000022.1"/>
</dbReference>
<name>A0ABN1MTS0_9FLAO</name>
<protein>
    <recommendedName>
        <fullName evidence="7">T9SS type A sorting domain-containing protein</fullName>
    </recommendedName>
</protein>
<feature type="domain" description="MAM" evidence="3">
    <location>
        <begin position="251"/>
        <end position="434"/>
    </location>
</feature>
<dbReference type="SUPFAM" id="SSF49899">
    <property type="entry name" value="Concanavalin A-like lectins/glucanases"/>
    <property type="match status" value="2"/>
</dbReference>
<dbReference type="Pfam" id="PF07675">
    <property type="entry name" value="Cleaved_Adhesin"/>
    <property type="match status" value="1"/>
</dbReference>
<dbReference type="Proteomes" id="UP001501126">
    <property type="component" value="Unassembled WGS sequence"/>
</dbReference>
<dbReference type="PROSITE" id="PS50060">
    <property type="entry name" value="MAM_2"/>
    <property type="match status" value="1"/>
</dbReference>
<dbReference type="NCBIfam" id="NF038128">
    <property type="entry name" value="choice_anch_J"/>
    <property type="match status" value="1"/>
</dbReference>
<evidence type="ECO:0000259" key="3">
    <source>
        <dbReference type="PROSITE" id="PS50060"/>
    </source>
</evidence>
<feature type="signal peptide" evidence="2">
    <location>
        <begin position="1"/>
        <end position="26"/>
    </location>
</feature>
<accession>A0ABN1MTS0</accession>
<dbReference type="EMBL" id="BAAAFH010000022">
    <property type="protein sequence ID" value="GAA0876749.1"/>
    <property type="molecule type" value="Genomic_DNA"/>
</dbReference>
<evidence type="ECO:0008006" key="7">
    <source>
        <dbReference type="Google" id="ProtNLM"/>
    </source>
</evidence>
<proteinExistence type="predicted"/>
<sequence>MRKIYKRAKVFTLSLLFGAVGFNTQAQFGCGSGVVITDGFTQSGITTPGNGGVEDWNTNPTGTSIDELYWDDDVYLFEYTSGSLVEEISMTIFSRNSWNGIGIFSTCTGTEFSGELDADGTTTSNTSKTVTTIIQPSTTVYIAVGQWGSPNGLDFDVTEFTVTQIQCPNVTGITADDLSATTADISWTAGLSETSWNIQWGAPGFTPGNSEEIGSSTVTTTPAYQITGLTELTDYEIYIQADCAADGTSSWTSVFEFTTPCSPLSAPFAENFNSGLLPTCWINSSSNETTTGLWKFSESPDYDSGNTVNPGEFAWVDGSSPYVADVTLTSPIIDVSSLTMPLLSFEFFSNNTSSYLNNILTVELLEIGGSWTEIFSNNTNSSEWREISIVLSSLTSNLIQVRFIVDKTPAGSNAYYNDILLDNVSIEETPSCLHPSQLSFDDFTASTIDISWTIGNTETSWNIEWGTTGFTPGTGAEVGSDVENATPQYQITGLNPGDSYEVYIQADCGADGTSQWVGPLEVTIPISGSVCEIPLEVTTLPYNTTGSTDLYGDNYSGAPGTSCGTTGNYLNGDDVVYSYTADFDGLINVSMIPTASWSAIFVYLDCADIGSNCYAGEAAIGTAERNFDIIVNNGQTYYFVISTNAAPQSTGYEFTLTPILCPDPTDLISTNTTISSIDVSWTEGNSETNWNIQWGPNGFTPDSGDELGTDAVNGSPEYQISGLQDGTIYDIYVQADCGSGEISEWVGPIQVQTICLPMSAIGFCESFESDSETQGCWTILNENEDDNEWALYTDYANSGTYSAGLYTDYNGGDNDDWLITPELTLTGNEALSFFYRVRSSGEPNDFRVLLSTTGKNPADFDQVLMDLASYDNTAYEDTLINLSAYTGNVFIAFHVPSGGLDGYYLYIDDVCIDVCTPQASQDGELDVCILDETLNLNTVITLGENFGTWSFPSHPTLLNGAAVDVSSLPTGSYEAMYTVETFCPAEADTAYATFNIYPPSSAGDNSTVSTCNYGPFSLFDGLTGNVDLGGTWYDPSNTALQGNLVTFNGQIAANYNYYYVVSNGVCPADTAYVEIQLQDCASIAENELAGFALYPNPTSDVVNIQYSGAAINTEMILSDSKGSVILNEKVNFKTEDNYEIDMTNLVKGVYFLNIYSESGSKVIRVVRN</sequence>
<dbReference type="SMART" id="SM00060">
    <property type="entry name" value="FN3"/>
    <property type="match status" value="3"/>
</dbReference>
<feature type="domain" description="Fibronectin type-III" evidence="4">
    <location>
        <begin position="169"/>
        <end position="262"/>
    </location>
</feature>
<keyword evidence="1 2" id="KW-0732">Signal</keyword>
<dbReference type="InterPro" id="IPR000998">
    <property type="entry name" value="MAM_dom"/>
</dbReference>
<dbReference type="InterPro" id="IPR036116">
    <property type="entry name" value="FN3_sf"/>
</dbReference>
<dbReference type="InterPro" id="IPR013783">
    <property type="entry name" value="Ig-like_fold"/>
</dbReference>
<evidence type="ECO:0000256" key="2">
    <source>
        <dbReference type="SAM" id="SignalP"/>
    </source>
</evidence>
<evidence type="ECO:0000313" key="5">
    <source>
        <dbReference type="EMBL" id="GAA0876749.1"/>
    </source>
</evidence>